<dbReference type="Proteomes" id="UP000557872">
    <property type="component" value="Unassembled WGS sequence"/>
</dbReference>
<accession>A0A851GE56</accession>
<proteinExistence type="predicted"/>
<feature type="domain" description="Gfo/Idh/MocA-like oxidoreductase bacterial type C-terminal" evidence="3">
    <location>
        <begin position="175"/>
        <end position="295"/>
    </location>
</feature>
<dbReference type="Pfam" id="PF01408">
    <property type="entry name" value="GFO_IDH_MocA"/>
    <property type="match status" value="1"/>
</dbReference>
<comment type="caution">
    <text evidence="4">The sequence shown here is derived from an EMBL/GenBank/DDBJ whole genome shotgun (WGS) entry which is preliminary data.</text>
</comment>
<gene>
    <name evidence="4" type="ORF">HW115_08795</name>
</gene>
<sequence length="479" mass="53464">MSHTHTSRRDFIRLAAGASAFSAFPYIAKAAKIKPNERINLACCGVGNRAGAIIDELMKTGMFNVVALCDTQIGDSHTQRILKKYPKVARFHDFRKMFDKMEKEIDAVSVGTPDHTHFPICMHAMALGKGVYVEKPLAHTYQECDLLMKAEAKYKVACQMGNQGHSGSNYYQFRAMVDSGVMNNITRMDAHMTKGRRWHKWNGEVPTKGMSWEQWLNKAEEMPKGMDWDTWLGQVPFHPFHKDYINGDWRCWYDFGNGALGDWGAHIIDSVHQFLKLGMPESVSLEMIKGHNDYVFPMSSTLKFSFPERSKTMPAMDIVWSEGVGNLPEFPEGFLRTKSDGSSAPPSGGSGNKVKSLPPGKCIHRADGVAFKGGSHSGTLVVVNNEHAEKAGKLPSYEKGKPNHFMDFALGVKGEKTCNSNFAVGGELSKVLTLGCIAQRLKTSFKFDRKTESIPDNKIANQLLIGPPPRKGWEEYYKV</sequence>
<dbReference type="Gene3D" id="3.40.50.720">
    <property type="entry name" value="NAD(P)-binding Rossmann-like Domain"/>
    <property type="match status" value="1"/>
</dbReference>
<dbReference type="Pfam" id="PF19051">
    <property type="entry name" value="GFO_IDH_MocA_C2"/>
    <property type="match status" value="1"/>
</dbReference>
<dbReference type="EMBL" id="JACBAZ010000003">
    <property type="protein sequence ID" value="NWK55706.1"/>
    <property type="molecule type" value="Genomic_DNA"/>
</dbReference>
<dbReference type="InterPro" id="IPR043906">
    <property type="entry name" value="Gfo/Idh/MocA_OxRdtase_bact_C"/>
</dbReference>
<dbReference type="GO" id="GO:0000166">
    <property type="term" value="F:nucleotide binding"/>
    <property type="evidence" value="ECO:0007669"/>
    <property type="project" value="InterPro"/>
</dbReference>
<keyword evidence="5" id="KW-1185">Reference proteome</keyword>
<dbReference type="AlphaFoldDB" id="A0A851GE56"/>
<dbReference type="SUPFAM" id="SSF51735">
    <property type="entry name" value="NAD(P)-binding Rossmann-fold domains"/>
    <property type="match status" value="1"/>
</dbReference>
<dbReference type="RefSeq" id="WP_178932251.1">
    <property type="nucleotide sequence ID" value="NZ_JACBAZ010000003.1"/>
</dbReference>
<evidence type="ECO:0000313" key="4">
    <source>
        <dbReference type="EMBL" id="NWK55706.1"/>
    </source>
</evidence>
<dbReference type="SUPFAM" id="SSF55347">
    <property type="entry name" value="Glyceraldehyde-3-phosphate dehydrogenase-like, C-terminal domain"/>
    <property type="match status" value="1"/>
</dbReference>
<dbReference type="InterPro" id="IPR050463">
    <property type="entry name" value="Gfo/Idh/MocA_oxidrdct_glycsds"/>
</dbReference>
<feature type="region of interest" description="Disordered" evidence="1">
    <location>
        <begin position="335"/>
        <end position="357"/>
    </location>
</feature>
<dbReference type="PANTHER" id="PTHR43818">
    <property type="entry name" value="BCDNA.GH03377"/>
    <property type="match status" value="1"/>
</dbReference>
<reference evidence="4 5" key="1">
    <citation type="submission" date="2020-07" db="EMBL/GenBank/DDBJ databases">
        <title>Roseicoccus Jingziensis gen. nov., sp. nov., isolated from coastal seawater.</title>
        <authorList>
            <person name="Feng X."/>
        </authorList>
    </citation>
    <scope>NUCLEOTIDE SEQUENCE [LARGE SCALE GENOMIC DNA]</scope>
    <source>
        <strain evidence="4 5">N1E253</strain>
    </source>
</reference>
<organism evidence="4 5">
    <name type="scientific">Oceaniferula marina</name>
    <dbReference type="NCBI Taxonomy" id="2748318"/>
    <lineage>
        <taxon>Bacteria</taxon>
        <taxon>Pseudomonadati</taxon>
        <taxon>Verrucomicrobiota</taxon>
        <taxon>Verrucomicrobiia</taxon>
        <taxon>Verrucomicrobiales</taxon>
        <taxon>Verrucomicrobiaceae</taxon>
        <taxon>Oceaniferula</taxon>
    </lineage>
</organism>
<feature type="domain" description="Gfo/Idh/MocA-like oxidoreductase N-terminal" evidence="2">
    <location>
        <begin position="39"/>
        <end position="161"/>
    </location>
</feature>
<evidence type="ECO:0000259" key="2">
    <source>
        <dbReference type="Pfam" id="PF01408"/>
    </source>
</evidence>
<dbReference type="InterPro" id="IPR000683">
    <property type="entry name" value="Gfo/Idh/MocA-like_OxRdtase_N"/>
</dbReference>
<evidence type="ECO:0000256" key="1">
    <source>
        <dbReference type="SAM" id="MobiDB-lite"/>
    </source>
</evidence>
<dbReference type="InterPro" id="IPR036291">
    <property type="entry name" value="NAD(P)-bd_dom_sf"/>
</dbReference>
<dbReference type="Gene3D" id="3.30.360.10">
    <property type="entry name" value="Dihydrodipicolinate Reductase, domain 2"/>
    <property type="match status" value="1"/>
</dbReference>
<dbReference type="InterPro" id="IPR006311">
    <property type="entry name" value="TAT_signal"/>
</dbReference>
<dbReference type="PROSITE" id="PS51318">
    <property type="entry name" value="TAT"/>
    <property type="match status" value="1"/>
</dbReference>
<evidence type="ECO:0000259" key="3">
    <source>
        <dbReference type="Pfam" id="PF19051"/>
    </source>
</evidence>
<protein>
    <submittedName>
        <fullName evidence="4">Gfo/Idh/MocA family oxidoreductase</fullName>
    </submittedName>
</protein>
<evidence type="ECO:0000313" key="5">
    <source>
        <dbReference type="Proteomes" id="UP000557872"/>
    </source>
</evidence>
<dbReference type="PANTHER" id="PTHR43818:SF3">
    <property type="entry name" value="OXIDOREDUCTASE-RELATED"/>
    <property type="match status" value="1"/>
</dbReference>
<name>A0A851GE56_9BACT</name>